<dbReference type="RefSeq" id="WP_184177325.1">
    <property type="nucleotide sequence ID" value="NZ_JACHGF010000009.1"/>
</dbReference>
<sequence>MKLILKLTPVLWLMALACQSASEQSTLDTDARLLAYLQCEARQLKEQRFRVANDLRFREDSLLRLHLALTELEKKQADSVKQVLTAQTEQLAAKITQTMDSLFAAHYQSLERRRELDVATERLVQEVCR</sequence>
<organism evidence="2 3">
    <name type="scientific">Rhabdobacter roseus</name>
    <dbReference type="NCBI Taxonomy" id="1655419"/>
    <lineage>
        <taxon>Bacteria</taxon>
        <taxon>Pseudomonadati</taxon>
        <taxon>Bacteroidota</taxon>
        <taxon>Cytophagia</taxon>
        <taxon>Cytophagales</taxon>
        <taxon>Cytophagaceae</taxon>
        <taxon>Rhabdobacter</taxon>
    </lineage>
</organism>
<dbReference type="Proteomes" id="UP000557307">
    <property type="component" value="Unassembled WGS sequence"/>
</dbReference>
<protein>
    <recommendedName>
        <fullName evidence="4">Lipoprotein</fullName>
    </recommendedName>
</protein>
<gene>
    <name evidence="2" type="ORF">HNQ92_004461</name>
</gene>
<evidence type="ECO:0000313" key="2">
    <source>
        <dbReference type="EMBL" id="MBB5286301.1"/>
    </source>
</evidence>
<evidence type="ECO:0000256" key="1">
    <source>
        <dbReference type="SAM" id="SignalP"/>
    </source>
</evidence>
<evidence type="ECO:0008006" key="4">
    <source>
        <dbReference type="Google" id="ProtNLM"/>
    </source>
</evidence>
<dbReference type="PROSITE" id="PS51257">
    <property type="entry name" value="PROKAR_LIPOPROTEIN"/>
    <property type="match status" value="1"/>
</dbReference>
<name>A0A840TR01_9BACT</name>
<evidence type="ECO:0000313" key="3">
    <source>
        <dbReference type="Proteomes" id="UP000557307"/>
    </source>
</evidence>
<dbReference type="AlphaFoldDB" id="A0A840TR01"/>
<feature type="chain" id="PRO_5032528050" description="Lipoprotein" evidence="1">
    <location>
        <begin position="21"/>
        <end position="129"/>
    </location>
</feature>
<dbReference type="EMBL" id="JACHGF010000009">
    <property type="protein sequence ID" value="MBB5286301.1"/>
    <property type="molecule type" value="Genomic_DNA"/>
</dbReference>
<proteinExistence type="predicted"/>
<accession>A0A840TR01</accession>
<keyword evidence="1" id="KW-0732">Signal</keyword>
<comment type="caution">
    <text evidence="2">The sequence shown here is derived from an EMBL/GenBank/DDBJ whole genome shotgun (WGS) entry which is preliminary data.</text>
</comment>
<feature type="signal peptide" evidence="1">
    <location>
        <begin position="1"/>
        <end position="20"/>
    </location>
</feature>
<reference evidence="2 3" key="1">
    <citation type="submission" date="2020-08" db="EMBL/GenBank/DDBJ databases">
        <title>Genomic Encyclopedia of Type Strains, Phase IV (KMG-IV): sequencing the most valuable type-strain genomes for metagenomic binning, comparative biology and taxonomic classification.</title>
        <authorList>
            <person name="Goeker M."/>
        </authorList>
    </citation>
    <scope>NUCLEOTIDE SEQUENCE [LARGE SCALE GENOMIC DNA]</scope>
    <source>
        <strain evidence="2 3">DSM 105074</strain>
    </source>
</reference>
<keyword evidence="3" id="KW-1185">Reference proteome</keyword>